<comment type="pathway">
    <text evidence="2 13">Glycan metabolism; pectin degradation; 2-dehydro-3-deoxy-D-gluconate from pectin: step 1/5.</text>
</comment>
<evidence type="ECO:0000256" key="5">
    <source>
        <dbReference type="ARBA" id="ARBA00013229"/>
    </source>
</evidence>
<evidence type="ECO:0000256" key="1">
    <source>
        <dbReference type="ARBA" id="ARBA00004191"/>
    </source>
</evidence>
<dbReference type="InterPro" id="IPR011050">
    <property type="entry name" value="Pectin_lyase_fold/virulence"/>
</dbReference>
<dbReference type="GO" id="GO:0045490">
    <property type="term" value="P:pectin catabolic process"/>
    <property type="evidence" value="ECO:0007669"/>
    <property type="project" value="UniProtKB-UniRule"/>
</dbReference>
<proteinExistence type="inferred from homology"/>
<dbReference type="Pfam" id="PF04043">
    <property type="entry name" value="PMEI"/>
    <property type="match status" value="1"/>
</dbReference>
<evidence type="ECO:0000256" key="3">
    <source>
        <dbReference type="ARBA" id="ARBA00006027"/>
    </source>
</evidence>
<evidence type="ECO:0000256" key="10">
    <source>
        <dbReference type="ARBA" id="ARBA00023316"/>
    </source>
</evidence>
<keyword evidence="8 13" id="KW-0378">Hydrolase</keyword>
<evidence type="ECO:0000256" key="7">
    <source>
        <dbReference type="ARBA" id="ARBA00022525"/>
    </source>
</evidence>
<keyword evidence="17" id="KW-1185">Reference proteome</keyword>
<sequence length="595" mass="66825">MLLYRSFNLNWPRSQSSQTLRDLKEARKEAIAITVFLALIAVLAALVFMNPPSSRSARIHHPRPTSLHTPLSSVIKKACTKTLYSSLCFTTLSSIPPSNTTVTFHHVLEFAINQTKEHVLDTQVASVAHFENQELNAQQQNALRDCMEMLDQTTYELEQAIDDLHKFPSKRGYIPRSYGYLKILLSAAMTNGYTCIDGLSDLEELGSDGQKDLKGHFENLLTPISHMISNCLAMIAEVEREMRKETLNNPRMLSMKVQEDGFLDWMTVADRKLMETPTELSPNVIVASDGSGDYTRIGEAIANAPDFSTKRYVIKINAGIYGENVVIPREKINLMLTGDGMNSTILIGSKNFVDGYSTFASATLTVAGDKFIAQHLSIINTAGAEKHQAVALRVTSNAAFYRCEMISYQDTLYAHSLRQFYRECSIGGTVDFIFGNAAAIFQNCLILPRKPGPGQRNMITAQGREDPNQNTGIILQNCTIKAAPDFPFQDRKYFPTFLGRPWRNFSRTIIMKSYLDDLINPQGWSVWNQYSRLDTIEYIEYMNTGPGSDTRRRVQWGGYKKNCTEDIERQFAVGAFLHGADNWLESTVFPLLSGS</sequence>
<dbReference type="Proteomes" id="UP000295252">
    <property type="component" value="Chromosome VIII"/>
</dbReference>
<feature type="transmembrane region" description="Helical" evidence="14">
    <location>
        <begin position="30"/>
        <end position="49"/>
    </location>
</feature>
<dbReference type="OMA" id="ACTNTLY"/>
<evidence type="ECO:0000256" key="9">
    <source>
        <dbReference type="ARBA" id="ARBA00023085"/>
    </source>
</evidence>
<dbReference type="InterPro" id="IPR000070">
    <property type="entry name" value="Pectinesterase_cat"/>
</dbReference>
<evidence type="ECO:0000256" key="13">
    <source>
        <dbReference type="RuleBase" id="RU000589"/>
    </source>
</evidence>
<dbReference type="Gramene" id="CDP03036">
    <property type="protein sequence ID" value="CDP03036"/>
    <property type="gene ID" value="GSCOC_T00041508001"/>
</dbReference>
<dbReference type="InterPro" id="IPR006501">
    <property type="entry name" value="Pectinesterase_inhib_dom"/>
</dbReference>
<keyword evidence="14" id="KW-0812">Transmembrane</keyword>
<keyword evidence="10" id="KW-0961">Cell wall biogenesis/degradation</keyword>
<keyword evidence="7" id="KW-0964">Secreted</keyword>
<dbReference type="UniPathway" id="UPA00545">
    <property type="reaction ID" value="UER00823"/>
</dbReference>
<evidence type="ECO:0000256" key="12">
    <source>
        <dbReference type="PROSITE-ProRule" id="PRU10040"/>
    </source>
</evidence>
<dbReference type="FunFam" id="2.160.20.10:FF:000001">
    <property type="entry name" value="Pectinesterase"/>
    <property type="match status" value="1"/>
</dbReference>
<dbReference type="InterPro" id="IPR035513">
    <property type="entry name" value="Invertase/methylesterase_inhib"/>
</dbReference>
<keyword evidence="14" id="KW-1133">Transmembrane helix</keyword>
<dbReference type="EMBL" id="HG739093">
    <property type="protein sequence ID" value="CDP03036.1"/>
    <property type="molecule type" value="Genomic_DNA"/>
</dbReference>
<dbReference type="AlphaFoldDB" id="A0A068U3F3"/>
<feature type="active site" evidence="12">
    <location>
        <position position="431"/>
    </location>
</feature>
<comment type="subcellular location">
    <subcellularLocation>
        <location evidence="1">Secreted</location>
        <location evidence="1">Cell wall</location>
    </subcellularLocation>
</comment>
<evidence type="ECO:0000256" key="11">
    <source>
        <dbReference type="ARBA" id="ARBA00047928"/>
    </source>
</evidence>
<dbReference type="OrthoDB" id="2019149at2759"/>
<dbReference type="EC" id="3.1.1.11" evidence="5 13"/>
<dbReference type="GO" id="GO:0004857">
    <property type="term" value="F:enzyme inhibitor activity"/>
    <property type="evidence" value="ECO:0007669"/>
    <property type="project" value="InterPro"/>
</dbReference>
<evidence type="ECO:0000256" key="14">
    <source>
        <dbReference type="SAM" id="Phobius"/>
    </source>
</evidence>
<accession>A0A068U3F3</accession>
<keyword evidence="6" id="KW-0134">Cell wall</keyword>
<keyword evidence="9 13" id="KW-0063">Aspartyl esterase</keyword>
<dbReference type="PhylomeDB" id="A0A068U3F3"/>
<evidence type="ECO:0000259" key="15">
    <source>
        <dbReference type="SMART" id="SM00856"/>
    </source>
</evidence>
<evidence type="ECO:0000256" key="8">
    <source>
        <dbReference type="ARBA" id="ARBA00022801"/>
    </source>
</evidence>
<dbReference type="InParanoid" id="A0A068U3F3"/>
<dbReference type="NCBIfam" id="TIGR01614">
    <property type="entry name" value="PME_inhib"/>
    <property type="match status" value="1"/>
</dbReference>
<dbReference type="PANTHER" id="PTHR31707">
    <property type="entry name" value="PECTINESTERASE"/>
    <property type="match status" value="1"/>
</dbReference>
<comment type="similarity">
    <text evidence="3">In the N-terminal section; belongs to the PMEI family.</text>
</comment>
<dbReference type="Pfam" id="PF01095">
    <property type="entry name" value="Pectinesterase"/>
    <property type="match status" value="1"/>
</dbReference>
<dbReference type="InterPro" id="IPR012334">
    <property type="entry name" value="Pectin_lyas_fold"/>
</dbReference>
<comment type="catalytic activity">
    <reaction evidence="11 13">
        <text>[(1-&gt;4)-alpha-D-galacturonosyl methyl ester](n) + n H2O = [(1-&gt;4)-alpha-D-galacturonosyl](n) + n methanol + n H(+)</text>
        <dbReference type="Rhea" id="RHEA:22380"/>
        <dbReference type="Rhea" id="RHEA-COMP:14570"/>
        <dbReference type="Rhea" id="RHEA-COMP:14573"/>
        <dbReference type="ChEBI" id="CHEBI:15377"/>
        <dbReference type="ChEBI" id="CHEBI:15378"/>
        <dbReference type="ChEBI" id="CHEBI:17790"/>
        <dbReference type="ChEBI" id="CHEBI:140522"/>
        <dbReference type="ChEBI" id="CHEBI:140523"/>
        <dbReference type="EC" id="3.1.1.11"/>
    </reaction>
</comment>
<reference evidence="17" key="1">
    <citation type="journal article" date="2014" name="Science">
        <title>The coffee genome provides insight into the convergent evolution of caffeine biosynthesis.</title>
        <authorList>
            <person name="Denoeud F."/>
            <person name="Carretero-Paulet L."/>
            <person name="Dereeper A."/>
            <person name="Droc G."/>
            <person name="Guyot R."/>
            <person name="Pietrella M."/>
            <person name="Zheng C."/>
            <person name="Alberti A."/>
            <person name="Anthony F."/>
            <person name="Aprea G."/>
            <person name="Aury J.M."/>
            <person name="Bento P."/>
            <person name="Bernard M."/>
            <person name="Bocs S."/>
            <person name="Campa C."/>
            <person name="Cenci A."/>
            <person name="Combes M.C."/>
            <person name="Crouzillat D."/>
            <person name="Da Silva C."/>
            <person name="Daddiego L."/>
            <person name="De Bellis F."/>
            <person name="Dussert S."/>
            <person name="Garsmeur O."/>
            <person name="Gayraud T."/>
            <person name="Guignon V."/>
            <person name="Jahn K."/>
            <person name="Jamilloux V."/>
            <person name="Joet T."/>
            <person name="Labadie K."/>
            <person name="Lan T."/>
            <person name="Leclercq J."/>
            <person name="Lepelley M."/>
            <person name="Leroy T."/>
            <person name="Li L.T."/>
            <person name="Librado P."/>
            <person name="Lopez L."/>
            <person name="Munoz A."/>
            <person name="Noel B."/>
            <person name="Pallavicini A."/>
            <person name="Perrotta G."/>
            <person name="Poncet V."/>
            <person name="Pot D."/>
            <person name="Priyono X."/>
            <person name="Rigoreau M."/>
            <person name="Rouard M."/>
            <person name="Rozas J."/>
            <person name="Tranchant-Dubreuil C."/>
            <person name="VanBuren R."/>
            <person name="Zhang Q."/>
            <person name="Andrade A.C."/>
            <person name="Argout X."/>
            <person name="Bertrand B."/>
            <person name="de Kochko A."/>
            <person name="Graziosi G."/>
            <person name="Henry R.J."/>
            <person name="Jayarama X."/>
            <person name="Ming R."/>
            <person name="Nagai C."/>
            <person name="Rounsley S."/>
            <person name="Sankoff D."/>
            <person name="Giuliano G."/>
            <person name="Albert V.A."/>
            <person name="Wincker P."/>
            <person name="Lashermes P."/>
        </authorList>
    </citation>
    <scope>NUCLEOTIDE SEQUENCE [LARGE SCALE GENOMIC DNA]</scope>
    <source>
        <strain evidence="17">cv. DH200-94</strain>
    </source>
</reference>
<evidence type="ECO:0000313" key="16">
    <source>
        <dbReference type="EMBL" id="CDP03036.1"/>
    </source>
</evidence>
<comment type="similarity">
    <text evidence="4">In the C-terminal section; belongs to the pectinesterase family.</text>
</comment>
<evidence type="ECO:0000256" key="6">
    <source>
        <dbReference type="ARBA" id="ARBA00022512"/>
    </source>
</evidence>
<dbReference type="GO" id="GO:0042545">
    <property type="term" value="P:cell wall modification"/>
    <property type="evidence" value="ECO:0007669"/>
    <property type="project" value="UniProtKB-UniRule"/>
</dbReference>
<dbReference type="Gene3D" id="2.160.20.10">
    <property type="entry name" value="Single-stranded right-handed beta-helix, Pectin lyase-like"/>
    <property type="match status" value="1"/>
</dbReference>
<organism evidence="16 17">
    <name type="scientific">Coffea canephora</name>
    <name type="common">Robusta coffee</name>
    <dbReference type="NCBI Taxonomy" id="49390"/>
    <lineage>
        <taxon>Eukaryota</taxon>
        <taxon>Viridiplantae</taxon>
        <taxon>Streptophyta</taxon>
        <taxon>Embryophyta</taxon>
        <taxon>Tracheophyta</taxon>
        <taxon>Spermatophyta</taxon>
        <taxon>Magnoliopsida</taxon>
        <taxon>eudicotyledons</taxon>
        <taxon>Gunneridae</taxon>
        <taxon>Pentapetalae</taxon>
        <taxon>asterids</taxon>
        <taxon>lamiids</taxon>
        <taxon>Gentianales</taxon>
        <taxon>Rubiaceae</taxon>
        <taxon>Ixoroideae</taxon>
        <taxon>Gardenieae complex</taxon>
        <taxon>Bertiereae - Coffeeae clade</taxon>
        <taxon>Coffeeae</taxon>
        <taxon>Coffea</taxon>
    </lineage>
</organism>
<dbReference type="SUPFAM" id="SSF51126">
    <property type="entry name" value="Pectin lyase-like"/>
    <property type="match status" value="1"/>
</dbReference>
<protein>
    <recommendedName>
        <fullName evidence="5 13">Pectinesterase</fullName>
        <ecNumber evidence="5 13">3.1.1.11</ecNumber>
    </recommendedName>
</protein>
<dbReference type="CDD" id="cd15798">
    <property type="entry name" value="PMEI-like_3"/>
    <property type="match status" value="1"/>
</dbReference>
<keyword evidence="14" id="KW-0472">Membrane</keyword>
<evidence type="ECO:0000256" key="4">
    <source>
        <dbReference type="ARBA" id="ARBA00007786"/>
    </source>
</evidence>
<evidence type="ECO:0000256" key="2">
    <source>
        <dbReference type="ARBA" id="ARBA00005184"/>
    </source>
</evidence>
<dbReference type="InterPro" id="IPR033131">
    <property type="entry name" value="Pectinesterase_Asp_AS"/>
</dbReference>
<dbReference type="GO" id="GO:0030599">
    <property type="term" value="F:pectinesterase activity"/>
    <property type="evidence" value="ECO:0007669"/>
    <property type="project" value="UniProtKB-UniRule"/>
</dbReference>
<feature type="domain" description="Pectinesterase inhibitor" evidence="15">
    <location>
        <begin position="70"/>
        <end position="234"/>
    </location>
</feature>
<dbReference type="Gene3D" id="1.20.140.40">
    <property type="entry name" value="Invertase/pectin methylesterase inhibitor family protein"/>
    <property type="match status" value="1"/>
</dbReference>
<name>A0A068U3F3_COFCA</name>
<dbReference type="SMART" id="SM00856">
    <property type="entry name" value="PMEI"/>
    <property type="match status" value="1"/>
</dbReference>
<dbReference type="SUPFAM" id="SSF101148">
    <property type="entry name" value="Plant invertase/pectin methylesterase inhibitor"/>
    <property type="match status" value="1"/>
</dbReference>
<dbReference type="PROSITE" id="PS00503">
    <property type="entry name" value="PECTINESTERASE_2"/>
    <property type="match status" value="1"/>
</dbReference>
<gene>
    <name evidence="16" type="ORF">GSCOC_T00041508001</name>
</gene>
<evidence type="ECO:0000313" key="17">
    <source>
        <dbReference type="Proteomes" id="UP000295252"/>
    </source>
</evidence>
<dbReference type="STRING" id="49390.A0A068U3F3"/>